<evidence type="ECO:0000256" key="2">
    <source>
        <dbReference type="ARBA" id="ARBA00022840"/>
    </source>
</evidence>
<reference evidence="3" key="1">
    <citation type="submission" date="2021-01" db="UniProtKB">
        <authorList>
            <consortium name="EnsemblPlants"/>
        </authorList>
    </citation>
    <scope>IDENTIFICATION</scope>
</reference>
<keyword evidence="4" id="KW-1185">Reference proteome</keyword>
<dbReference type="Gramene" id="Kaladp0098s0013.1.v1.1">
    <property type="protein sequence ID" value="Kaladp0098s0013.1.v1.1"/>
    <property type="gene ID" value="Kaladp0098s0013.v1.1"/>
</dbReference>
<proteinExistence type="predicted"/>
<evidence type="ECO:0000313" key="3">
    <source>
        <dbReference type="EnsemblPlants" id="Kaladp0098s0013.1.v1.1"/>
    </source>
</evidence>
<accession>A0A7N0V1P8</accession>
<dbReference type="AlphaFoldDB" id="A0A7N0V1P8"/>
<keyword evidence="2" id="KW-0067">ATP-binding</keyword>
<dbReference type="InterPro" id="IPR013126">
    <property type="entry name" value="Hsp_70_fam"/>
</dbReference>
<dbReference type="Gene3D" id="3.30.420.40">
    <property type="match status" value="1"/>
</dbReference>
<evidence type="ECO:0000256" key="1">
    <source>
        <dbReference type="ARBA" id="ARBA00022741"/>
    </source>
</evidence>
<evidence type="ECO:0000313" key="4">
    <source>
        <dbReference type="Proteomes" id="UP000594263"/>
    </source>
</evidence>
<dbReference type="GO" id="GO:0140662">
    <property type="term" value="F:ATP-dependent protein folding chaperone"/>
    <property type="evidence" value="ECO:0007669"/>
    <property type="project" value="InterPro"/>
</dbReference>
<dbReference type="Pfam" id="PF00012">
    <property type="entry name" value="HSP70"/>
    <property type="match status" value="1"/>
</dbReference>
<name>A0A7N0V1P8_KALFE</name>
<dbReference type="GO" id="GO:0005524">
    <property type="term" value="F:ATP binding"/>
    <property type="evidence" value="ECO:0007669"/>
    <property type="project" value="UniProtKB-KW"/>
</dbReference>
<sequence>MYIQVKMKDGVIKVFSPGEISAMILSKIKEKTNAYMGKDIGQAVVLFLDKALFITEAL</sequence>
<keyword evidence="1" id="KW-0547">Nucleotide-binding</keyword>
<dbReference type="Proteomes" id="UP000594263">
    <property type="component" value="Unplaced"/>
</dbReference>
<organism evidence="3 4">
    <name type="scientific">Kalanchoe fedtschenkoi</name>
    <name type="common">Lavender scallops</name>
    <name type="synonym">South American air plant</name>
    <dbReference type="NCBI Taxonomy" id="63787"/>
    <lineage>
        <taxon>Eukaryota</taxon>
        <taxon>Viridiplantae</taxon>
        <taxon>Streptophyta</taxon>
        <taxon>Embryophyta</taxon>
        <taxon>Tracheophyta</taxon>
        <taxon>Spermatophyta</taxon>
        <taxon>Magnoliopsida</taxon>
        <taxon>eudicotyledons</taxon>
        <taxon>Gunneridae</taxon>
        <taxon>Pentapetalae</taxon>
        <taxon>Saxifragales</taxon>
        <taxon>Crassulaceae</taxon>
        <taxon>Kalanchoe</taxon>
    </lineage>
</organism>
<dbReference type="EnsemblPlants" id="Kaladp0098s0013.1.v1.1">
    <property type="protein sequence ID" value="Kaladp0098s0013.1.v1.1"/>
    <property type="gene ID" value="Kaladp0098s0013.v1.1"/>
</dbReference>
<protein>
    <submittedName>
        <fullName evidence="3">Uncharacterized protein</fullName>
    </submittedName>
</protein>